<keyword evidence="1" id="KW-0472">Membrane</keyword>
<dbReference type="Proteomes" id="UP000443423">
    <property type="component" value="Unassembled WGS sequence"/>
</dbReference>
<keyword evidence="1" id="KW-0812">Transmembrane</keyword>
<reference evidence="2 3" key="1">
    <citation type="submission" date="2019-11" db="EMBL/GenBank/DDBJ databases">
        <title>Whole genome sequence of Haloferax sp. MBLA0078.</title>
        <authorList>
            <person name="Seo M.-J."/>
            <person name="Cho E.-S."/>
        </authorList>
    </citation>
    <scope>NUCLEOTIDE SEQUENCE [LARGE SCALE GENOMIC DNA]</scope>
    <source>
        <strain evidence="2 3">MBLA0078</strain>
    </source>
</reference>
<proteinExistence type="predicted"/>
<evidence type="ECO:0000313" key="3">
    <source>
        <dbReference type="Proteomes" id="UP000443423"/>
    </source>
</evidence>
<name>A0A6A8G522_9EURY</name>
<accession>A0A6A8G522</accession>
<sequence>MSDLSAREALRYATEDSMLALYGVVFSGWVLLTVAGVGLTAGGIAFVFGLLSVLAGVLALLAGGVAIVYKILADSRAV</sequence>
<dbReference type="EMBL" id="WKJQ01000001">
    <property type="protein sequence ID" value="MRW95453.1"/>
    <property type="molecule type" value="Genomic_DNA"/>
</dbReference>
<keyword evidence="1" id="KW-1133">Transmembrane helix</keyword>
<evidence type="ECO:0000256" key="1">
    <source>
        <dbReference type="SAM" id="Phobius"/>
    </source>
</evidence>
<dbReference type="OrthoDB" id="271713at2157"/>
<organism evidence="2 3">
    <name type="scientific">Haloferax marinum</name>
    <dbReference type="NCBI Taxonomy" id="2666143"/>
    <lineage>
        <taxon>Archaea</taxon>
        <taxon>Methanobacteriati</taxon>
        <taxon>Methanobacteriota</taxon>
        <taxon>Stenosarchaea group</taxon>
        <taxon>Halobacteria</taxon>
        <taxon>Halobacteriales</taxon>
        <taxon>Haloferacaceae</taxon>
        <taxon>Haloferax</taxon>
    </lineage>
</organism>
<feature type="transmembrane region" description="Helical" evidence="1">
    <location>
        <begin position="45"/>
        <end position="69"/>
    </location>
</feature>
<dbReference type="RefSeq" id="WP_151109108.1">
    <property type="nucleotide sequence ID" value="NZ_WKJQ01000001.1"/>
</dbReference>
<comment type="caution">
    <text evidence="2">The sequence shown here is derived from an EMBL/GenBank/DDBJ whole genome shotgun (WGS) entry which is preliminary data.</text>
</comment>
<dbReference type="AlphaFoldDB" id="A0A6A8G522"/>
<feature type="transmembrane region" description="Helical" evidence="1">
    <location>
        <begin position="20"/>
        <end position="39"/>
    </location>
</feature>
<gene>
    <name evidence="2" type="ORF">GJR99_02550</name>
</gene>
<evidence type="ECO:0000313" key="2">
    <source>
        <dbReference type="EMBL" id="MRW95453.1"/>
    </source>
</evidence>
<protein>
    <submittedName>
        <fullName evidence="2">Uncharacterized protein</fullName>
    </submittedName>
</protein>
<keyword evidence="3" id="KW-1185">Reference proteome</keyword>